<name>X8DCS0_MYCXE</name>
<feature type="compositionally biased region" description="Basic and acidic residues" evidence="1">
    <location>
        <begin position="92"/>
        <end position="101"/>
    </location>
</feature>
<evidence type="ECO:0000256" key="1">
    <source>
        <dbReference type="SAM" id="MobiDB-lite"/>
    </source>
</evidence>
<proteinExistence type="predicted"/>
<protein>
    <submittedName>
        <fullName evidence="2">Putative selenium-binding protein</fullName>
    </submittedName>
</protein>
<comment type="caution">
    <text evidence="2">The sequence shown here is derived from an EMBL/GenBank/DDBJ whole genome shotgun (WGS) entry which is preliminary data.</text>
</comment>
<dbReference type="AlphaFoldDB" id="X8DCS0"/>
<sequence>MTRFNRPRRNHCWARSCRGSSAHGCNGSDLYRSPGAAVAAAPERLAYVAAFDRRATRTTRSRWWTATPARRPTAAWSGGRTPFGGQRTAPLRVERMLERAVPRRPRPPPPTGATLSRRSGHSLVAHLRARHQTRPTAPDADAHDRRR</sequence>
<feature type="region of interest" description="Disordered" evidence="1">
    <location>
        <begin position="68"/>
        <end position="147"/>
    </location>
</feature>
<accession>X8DCS0</accession>
<organism evidence="2">
    <name type="scientific">Mycobacterium xenopi 4042</name>
    <dbReference type="NCBI Taxonomy" id="1299334"/>
    <lineage>
        <taxon>Bacteria</taxon>
        <taxon>Bacillati</taxon>
        <taxon>Actinomycetota</taxon>
        <taxon>Actinomycetes</taxon>
        <taxon>Mycobacteriales</taxon>
        <taxon>Mycobacteriaceae</taxon>
        <taxon>Mycobacterium</taxon>
    </lineage>
</organism>
<reference evidence="2" key="1">
    <citation type="submission" date="2014-01" db="EMBL/GenBank/DDBJ databases">
        <authorList>
            <person name="Brown-Elliot B."/>
            <person name="Wallace R."/>
            <person name="Lenaerts A."/>
            <person name="Ordway D."/>
            <person name="DeGroote M.A."/>
            <person name="Parker T."/>
            <person name="Sizemore C."/>
            <person name="Tallon L.J."/>
            <person name="Sadzewicz L.K."/>
            <person name="Sengamalay N."/>
            <person name="Fraser C.M."/>
            <person name="Hine E."/>
            <person name="Shefchek K.A."/>
            <person name="Das S.P."/>
            <person name="Tettelin H."/>
        </authorList>
    </citation>
    <scope>NUCLEOTIDE SEQUENCE [LARGE SCALE GENOMIC DNA]</scope>
    <source>
        <strain evidence="2">4042</strain>
    </source>
</reference>
<evidence type="ECO:0000313" key="2">
    <source>
        <dbReference type="EMBL" id="EUA65851.1"/>
    </source>
</evidence>
<dbReference type="EMBL" id="JAOB01000025">
    <property type="protein sequence ID" value="EUA65851.1"/>
    <property type="molecule type" value="Genomic_DNA"/>
</dbReference>
<gene>
    <name evidence="2" type="ORF">I553_3893</name>
</gene>